<evidence type="ECO:0000313" key="1">
    <source>
        <dbReference type="EMBL" id="MBC3391748.1"/>
    </source>
</evidence>
<proteinExistence type="predicted"/>
<sequence>MLNVVEQPTSALLRQRMERAGCAFEFLVLAPEAHEAHEAADEALHRQAVDLLFQQIKAQWLERHRQLTLDPRYAEVASPIMNWDLDKALAKPLNHEEVTRLMRTDVGEHNQQPYALYADFCEPPYGTRFSDDTPQALFKEWLDLLGLEEGEDVVVLSWVDNFNVNWTASDEADPAREPWSDYFDDGLEWWGVWCLSIWNPKRRTLAVLAASTTD</sequence>
<keyword evidence="3" id="KW-1185">Reference proteome</keyword>
<protein>
    <submittedName>
        <fullName evidence="1">Uncharacterized protein</fullName>
    </submittedName>
</protein>
<comment type="caution">
    <text evidence="1">The sequence shown here is derived from an EMBL/GenBank/DDBJ whole genome shotgun (WGS) entry which is preliminary data.</text>
</comment>
<dbReference type="Proteomes" id="UP000636518">
    <property type="component" value="Unassembled WGS sequence"/>
</dbReference>
<evidence type="ECO:0000313" key="2">
    <source>
        <dbReference type="EMBL" id="MBV4495183.1"/>
    </source>
</evidence>
<dbReference type="EMBL" id="JABWRB020000001">
    <property type="protein sequence ID" value="MBV4495183.1"/>
    <property type="molecule type" value="Genomic_DNA"/>
</dbReference>
<organism evidence="1">
    <name type="scientific">Pseudomonas zanjanensis</name>
    <dbReference type="NCBI Taxonomy" id="2745496"/>
    <lineage>
        <taxon>Bacteria</taxon>
        <taxon>Pseudomonadati</taxon>
        <taxon>Pseudomonadota</taxon>
        <taxon>Gammaproteobacteria</taxon>
        <taxon>Pseudomonadales</taxon>
        <taxon>Pseudomonadaceae</taxon>
        <taxon>Pseudomonas</taxon>
    </lineage>
</organism>
<dbReference type="EMBL" id="JABWRB010000025">
    <property type="protein sequence ID" value="MBC3391748.1"/>
    <property type="molecule type" value="Genomic_DNA"/>
</dbReference>
<gene>
    <name evidence="2" type="ORF">HU715_007410</name>
    <name evidence="1" type="ORF">HU715_18995</name>
</gene>
<reference evidence="1 3" key="1">
    <citation type="journal article" date="2020" name="Microorganisms">
        <title>Reliable Identification of Environmental Pseudomonas Isolates Using the rpoD Gene.</title>
        <authorList>
            <consortium name="The Broad Institute Genome Sequencing Platform"/>
            <person name="Girard L."/>
            <person name="Lood C."/>
            <person name="Rokni-Zadeh H."/>
            <person name="van Noort V."/>
            <person name="Lavigne R."/>
            <person name="De Mot R."/>
        </authorList>
    </citation>
    <scope>NUCLEOTIDE SEQUENCE</scope>
    <source>
        <strain evidence="1 3">SWRI12</strain>
    </source>
</reference>
<dbReference type="AlphaFoldDB" id="A0A923FFY6"/>
<reference evidence="1" key="2">
    <citation type="submission" date="2020-07" db="EMBL/GenBank/DDBJ databases">
        <authorList>
            <person name="Lood C."/>
            <person name="Girard L."/>
        </authorList>
    </citation>
    <scope>NUCLEOTIDE SEQUENCE</scope>
    <source>
        <strain evidence="1">SWRI12</strain>
    </source>
</reference>
<accession>A0A923FFY6</accession>
<name>A0A923FFY6_9PSED</name>
<reference evidence="2" key="3">
    <citation type="submission" date="2021-06" db="EMBL/GenBank/DDBJ databases">
        <title>Updating the genus Pseudomonas: Description of 43 new species and partition of the Pseudomonas putida group.</title>
        <authorList>
            <person name="Girard L."/>
            <person name="Lood C."/>
            <person name="Vandamme P."/>
            <person name="Rokni-Zadeh H."/>
            <person name="Van Noort V."/>
            <person name="Hofte M."/>
            <person name="Lavigne R."/>
            <person name="De Mot R."/>
        </authorList>
    </citation>
    <scope>NUCLEOTIDE SEQUENCE</scope>
    <source>
        <strain evidence="2">SWRI12</strain>
    </source>
</reference>
<dbReference type="RefSeq" id="WP_186707630.1">
    <property type="nucleotide sequence ID" value="NZ_JABWRB020000001.1"/>
</dbReference>
<evidence type="ECO:0000313" key="3">
    <source>
        <dbReference type="Proteomes" id="UP000636518"/>
    </source>
</evidence>